<proteinExistence type="inferred from homology"/>
<feature type="transmembrane region" description="Helical" evidence="9">
    <location>
        <begin position="12"/>
        <end position="34"/>
    </location>
</feature>
<dbReference type="InterPro" id="IPR001185">
    <property type="entry name" value="MS_channel"/>
</dbReference>
<dbReference type="InterPro" id="IPR036019">
    <property type="entry name" value="MscL_channel"/>
</dbReference>
<evidence type="ECO:0000256" key="3">
    <source>
        <dbReference type="ARBA" id="ARBA00022475"/>
    </source>
</evidence>
<dbReference type="GO" id="GO:0016020">
    <property type="term" value="C:membrane"/>
    <property type="evidence" value="ECO:0007669"/>
    <property type="project" value="UniProtKB-SubCell"/>
</dbReference>
<keyword evidence="6" id="KW-0406">Ion transport</keyword>
<evidence type="ECO:0000313" key="13">
    <source>
        <dbReference type="EMBL" id="CAB4852943.1"/>
    </source>
</evidence>
<evidence type="ECO:0000256" key="1">
    <source>
        <dbReference type="ARBA" id="ARBA00004141"/>
    </source>
</evidence>
<keyword evidence="8" id="KW-0407">Ion channel</keyword>
<dbReference type="SUPFAM" id="SSF81330">
    <property type="entry name" value="Gated mechanosensitive channel"/>
    <property type="match status" value="1"/>
</dbReference>
<keyword evidence="4 9" id="KW-0812">Transmembrane</keyword>
<evidence type="ECO:0000313" key="10">
    <source>
        <dbReference type="EMBL" id="CAB4363808.1"/>
    </source>
</evidence>
<dbReference type="AlphaFoldDB" id="A0A6J6A5U6"/>
<evidence type="ECO:0000313" key="11">
    <source>
        <dbReference type="EMBL" id="CAB4747903.1"/>
    </source>
</evidence>
<evidence type="ECO:0000313" key="14">
    <source>
        <dbReference type="EMBL" id="CAB4955988.1"/>
    </source>
</evidence>
<keyword evidence="3" id="KW-1003">Cell membrane</keyword>
<dbReference type="HAMAP" id="MF_00115">
    <property type="entry name" value="MscL"/>
    <property type="match status" value="1"/>
</dbReference>
<protein>
    <submittedName>
        <fullName evidence="10">Unannotated protein</fullName>
    </submittedName>
</protein>
<dbReference type="EMBL" id="CAFBIY010000177">
    <property type="protein sequence ID" value="CAB4852943.1"/>
    <property type="molecule type" value="Genomic_DNA"/>
</dbReference>
<dbReference type="EMBL" id="CAEZYF010000036">
    <property type="protein sequence ID" value="CAB4747903.1"/>
    <property type="molecule type" value="Genomic_DNA"/>
</dbReference>
<keyword evidence="5 9" id="KW-1133">Transmembrane helix</keyword>
<dbReference type="PANTHER" id="PTHR30266">
    <property type="entry name" value="MECHANOSENSITIVE CHANNEL MSCL"/>
    <property type="match status" value="1"/>
</dbReference>
<evidence type="ECO:0000256" key="6">
    <source>
        <dbReference type="ARBA" id="ARBA00023065"/>
    </source>
</evidence>
<comment type="subcellular location">
    <subcellularLocation>
        <location evidence="1">Membrane</location>
        <topology evidence="1">Multi-pass membrane protein</topology>
    </subcellularLocation>
</comment>
<keyword evidence="2" id="KW-0813">Transport</keyword>
<sequence length="127" mass="13826">MKGFFKEFKQFIATGNMLELAIAVILGTAVKAVIDSFTKDIVMQFVAAVGGKRDFSKLVFTLNKAQIGYGSVITQLLNLVIVGFVLFVIIKAYNRMKSTPDAVPEAPAGPTEIELLAEIRDALKSRS</sequence>
<dbReference type="GO" id="GO:0008381">
    <property type="term" value="F:mechanosensitive monoatomic ion channel activity"/>
    <property type="evidence" value="ECO:0007669"/>
    <property type="project" value="InterPro"/>
</dbReference>
<dbReference type="EMBL" id="CAESGF010000008">
    <property type="protein sequence ID" value="CAB4363808.1"/>
    <property type="molecule type" value="Genomic_DNA"/>
</dbReference>
<dbReference type="EMBL" id="CAFAAV010000277">
    <property type="protein sequence ID" value="CAB4834887.1"/>
    <property type="molecule type" value="Genomic_DNA"/>
</dbReference>
<evidence type="ECO:0000313" key="15">
    <source>
        <dbReference type="EMBL" id="CAB4975697.1"/>
    </source>
</evidence>
<dbReference type="InterPro" id="IPR037673">
    <property type="entry name" value="MSC/AndL"/>
</dbReference>
<evidence type="ECO:0000256" key="9">
    <source>
        <dbReference type="SAM" id="Phobius"/>
    </source>
</evidence>
<evidence type="ECO:0000256" key="4">
    <source>
        <dbReference type="ARBA" id="ARBA00022692"/>
    </source>
</evidence>
<gene>
    <name evidence="11" type="ORF">UFOPK2656_03352</name>
    <name evidence="12" type="ORF">UFOPK3099_02623</name>
    <name evidence="13" type="ORF">UFOPK3267_02466</name>
    <name evidence="14" type="ORF">UFOPK3651_03178</name>
    <name evidence="15" type="ORF">UFOPK3931_00475</name>
    <name evidence="10" type="ORF">UFOPK4189_01578</name>
</gene>
<dbReference type="EMBL" id="CAFBMT010000031">
    <property type="protein sequence ID" value="CAB4955988.1"/>
    <property type="molecule type" value="Genomic_DNA"/>
</dbReference>
<accession>A0A6J6A5U6</accession>
<dbReference type="PRINTS" id="PR01264">
    <property type="entry name" value="MECHCHANNEL"/>
</dbReference>
<dbReference type="Pfam" id="PF01741">
    <property type="entry name" value="MscL"/>
    <property type="match status" value="1"/>
</dbReference>
<organism evidence="10">
    <name type="scientific">freshwater metagenome</name>
    <dbReference type="NCBI Taxonomy" id="449393"/>
    <lineage>
        <taxon>unclassified sequences</taxon>
        <taxon>metagenomes</taxon>
        <taxon>ecological metagenomes</taxon>
    </lineage>
</organism>
<dbReference type="Gene3D" id="1.10.1200.120">
    <property type="entry name" value="Large-conductance mechanosensitive channel, MscL, domain 1"/>
    <property type="match status" value="1"/>
</dbReference>
<evidence type="ECO:0000256" key="7">
    <source>
        <dbReference type="ARBA" id="ARBA00023136"/>
    </source>
</evidence>
<dbReference type="PANTHER" id="PTHR30266:SF2">
    <property type="entry name" value="LARGE-CONDUCTANCE MECHANOSENSITIVE CHANNEL"/>
    <property type="match status" value="1"/>
</dbReference>
<feature type="transmembrane region" description="Helical" evidence="9">
    <location>
        <begin position="67"/>
        <end position="90"/>
    </location>
</feature>
<evidence type="ECO:0000256" key="5">
    <source>
        <dbReference type="ARBA" id="ARBA00022989"/>
    </source>
</evidence>
<name>A0A6J6A5U6_9ZZZZ</name>
<evidence type="ECO:0000313" key="12">
    <source>
        <dbReference type="EMBL" id="CAB4834887.1"/>
    </source>
</evidence>
<evidence type="ECO:0000256" key="2">
    <source>
        <dbReference type="ARBA" id="ARBA00022448"/>
    </source>
</evidence>
<dbReference type="EMBL" id="CAFBOL010000007">
    <property type="protein sequence ID" value="CAB4975697.1"/>
    <property type="molecule type" value="Genomic_DNA"/>
</dbReference>
<reference evidence="10" key="1">
    <citation type="submission" date="2020-05" db="EMBL/GenBank/DDBJ databases">
        <authorList>
            <person name="Chiriac C."/>
            <person name="Salcher M."/>
            <person name="Ghai R."/>
            <person name="Kavagutti S V."/>
        </authorList>
    </citation>
    <scope>NUCLEOTIDE SEQUENCE</scope>
</reference>
<keyword evidence="7 9" id="KW-0472">Membrane</keyword>
<evidence type="ECO:0000256" key="8">
    <source>
        <dbReference type="ARBA" id="ARBA00023303"/>
    </source>
</evidence>
<dbReference type="NCBIfam" id="TIGR00220">
    <property type="entry name" value="mscL"/>
    <property type="match status" value="1"/>
</dbReference>